<feature type="region of interest" description="Disordered" evidence="1">
    <location>
        <begin position="29"/>
        <end position="86"/>
    </location>
</feature>
<organism evidence="2 3">
    <name type="scientific">Portunus trituberculatus</name>
    <name type="common">Swimming crab</name>
    <name type="synonym">Neptunus trituberculatus</name>
    <dbReference type="NCBI Taxonomy" id="210409"/>
    <lineage>
        <taxon>Eukaryota</taxon>
        <taxon>Metazoa</taxon>
        <taxon>Ecdysozoa</taxon>
        <taxon>Arthropoda</taxon>
        <taxon>Crustacea</taxon>
        <taxon>Multicrustacea</taxon>
        <taxon>Malacostraca</taxon>
        <taxon>Eumalacostraca</taxon>
        <taxon>Eucarida</taxon>
        <taxon>Decapoda</taxon>
        <taxon>Pleocyemata</taxon>
        <taxon>Brachyura</taxon>
        <taxon>Eubrachyura</taxon>
        <taxon>Portunoidea</taxon>
        <taxon>Portunidae</taxon>
        <taxon>Portuninae</taxon>
        <taxon>Portunus</taxon>
    </lineage>
</organism>
<protein>
    <submittedName>
        <fullName evidence="2">Uncharacterized protein</fullName>
    </submittedName>
</protein>
<evidence type="ECO:0000313" key="2">
    <source>
        <dbReference type="EMBL" id="MPC81460.1"/>
    </source>
</evidence>
<sequence>MVRRKKSTSPAIFFNQSFPFDLSATERRRSIPSLSLPSSPVGYDRDERVKSLGRTKSGQERRRKFSGLSKSSKNRSSSEESVRSQGVIGAAALSLRMWMRCRSVNDLDDKGQWSARCASV</sequence>
<dbReference type="AlphaFoldDB" id="A0A5B7IAG8"/>
<evidence type="ECO:0000313" key="3">
    <source>
        <dbReference type="Proteomes" id="UP000324222"/>
    </source>
</evidence>
<dbReference type="Proteomes" id="UP000324222">
    <property type="component" value="Unassembled WGS sequence"/>
</dbReference>
<feature type="compositionally biased region" description="Low complexity" evidence="1">
    <location>
        <begin position="66"/>
        <end position="75"/>
    </location>
</feature>
<gene>
    <name evidence="2" type="ORF">E2C01_076077</name>
</gene>
<reference evidence="2 3" key="1">
    <citation type="submission" date="2019-05" db="EMBL/GenBank/DDBJ databases">
        <title>Another draft genome of Portunus trituberculatus and its Hox gene families provides insights of decapod evolution.</title>
        <authorList>
            <person name="Jeong J.-H."/>
            <person name="Song I."/>
            <person name="Kim S."/>
            <person name="Choi T."/>
            <person name="Kim D."/>
            <person name="Ryu S."/>
            <person name="Kim W."/>
        </authorList>
    </citation>
    <scope>NUCLEOTIDE SEQUENCE [LARGE SCALE GENOMIC DNA]</scope>
    <source>
        <tissue evidence="2">Muscle</tissue>
    </source>
</reference>
<name>A0A5B7IAG8_PORTR</name>
<dbReference type="EMBL" id="VSRR010057006">
    <property type="protein sequence ID" value="MPC81460.1"/>
    <property type="molecule type" value="Genomic_DNA"/>
</dbReference>
<accession>A0A5B7IAG8</accession>
<proteinExistence type="predicted"/>
<feature type="compositionally biased region" description="Low complexity" evidence="1">
    <location>
        <begin position="31"/>
        <end position="40"/>
    </location>
</feature>
<evidence type="ECO:0000256" key="1">
    <source>
        <dbReference type="SAM" id="MobiDB-lite"/>
    </source>
</evidence>
<comment type="caution">
    <text evidence="2">The sequence shown here is derived from an EMBL/GenBank/DDBJ whole genome shotgun (WGS) entry which is preliminary data.</text>
</comment>
<keyword evidence="3" id="KW-1185">Reference proteome</keyword>